<dbReference type="AlphaFoldDB" id="A0A644Z7C8"/>
<organism evidence="1">
    <name type="scientific">bioreactor metagenome</name>
    <dbReference type="NCBI Taxonomy" id="1076179"/>
    <lineage>
        <taxon>unclassified sequences</taxon>
        <taxon>metagenomes</taxon>
        <taxon>ecological metagenomes</taxon>
    </lineage>
</organism>
<sequence length="106" mass="11060">MPVFMPKTAFRAQIDSSPVRNGQLIIAVDTGEVFFDFNDRRIALLQGEGGGQVSSGAEATDYAVVNAALLRSPSLSGGGVGHGLINAPEVTIPDSNTDSVINYPIV</sequence>
<protein>
    <submittedName>
        <fullName evidence="1">Uncharacterized protein</fullName>
    </submittedName>
</protein>
<comment type="caution">
    <text evidence="1">The sequence shown here is derived from an EMBL/GenBank/DDBJ whole genome shotgun (WGS) entry which is preliminary data.</text>
</comment>
<dbReference type="EMBL" id="VSSQ01007635">
    <property type="protein sequence ID" value="MPM36527.1"/>
    <property type="molecule type" value="Genomic_DNA"/>
</dbReference>
<gene>
    <name evidence="1" type="ORF">SDC9_83125</name>
</gene>
<evidence type="ECO:0000313" key="1">
    <source>
        <dbReference type="EMBL" id="MPM36527.1"/>
    </source>
</evidence>
<accession>A0A644Z7C8</accession>
<reference evidence="1" key="1">
    <citation type="submission" date="2019-08" db="EMBL/GenBank/DDBJ databases">
        <authorList>
            <person name="Kucharzyk K."/>
            <person name="Murdoch R.W."/>
            <person name="Higgins S."/>
            <person name="Loffler F."/>
        </authorList>
    </citation>
    <scope>NUCLEOTIDE SEQUENCE</scope>
</reference>
<proteinExistence type="predicted"/>
<name>A0A644Z7C8_9ZZZZ</name>